<dbReference type="AlphaFoldDB" id="A0A6A6ACW6"/>
<keyword evidence="2" id="KW-1185">Reference proteome</keyword>
<evidence type="ECO:0000313" key="1">
    <source>
        <dbReference type="EMBL" id="KAF2128758.1"/>
    </source>
</evidence>
<reference evidence="1" key="1">
    <citation type="journal article" date="2020" name="Stud. Mycol.">
        <title>101 Dothideomycetes genomes: a test case for predicting lifestyles and emergence of pathogens.</title>
        <authorList>
            <person name="Haridas S."/>
            <person name="Albert R."/>
            <person name="Binder M."/>
            <person name="Bloem J."/>
            <person name="Labutti K."/>
            <person name="Salamov A."/>
            <person name="Andreopoulos B."/>
            <person name="Baker S."/>
            <person name="Barry K."/>
            <person name="Bills G."/>
            <person name="Bluhm B."/>
            <person name="Cannon C."/>
            <person name="Castanera R."/>
            <person name="Culley D."/>
            <person name="Daum C."/>
            <person name="Ezra D."/>
            <person name="Gonzalez J."/>
            <person name="Henrissat B."/>
            <person name="Kuo A."/>
            <person name="Liang C."/>
            <person name="Lipzen A."/>
            <person name="Lutzoni F."/>
            <person name="Magnuson J."/>
            <person name="Mondo S."/>
            <person name="Nolan M."/>
            <person name="Ohm R."/>
            <person name="Pangilinan J."/>
            <person name="Park H.-J."/>
            <person name="Ramirez L."/>
            <person name="Alfaro M."/>
            <person name="Sun H."/>
            <person name="Tritt A."/>
            <person name="Yoshinaga Y."/>
            <person name="Zwiers L.-H."/>
            <person name="Turgeon B."/>
            <person name="Goodwin S."/>
            <person name="Spatafora J."/>
            <person name="Crous P."/>
            <person name="Grigoriev I."/>
        </authorList>
    </citation>
    <scope>NUCLEOTIDE SEQUENCE</scope>
    <source>
        <strain evidence="1">CBS 119687</strain>
    </source>
</reference>
<feature type="non-terminal residue" evidence="1">
    <location>
        <position position="166"/>
    </location>
</feature>
<evidence type="ECO:0008006" key="3">
    <source>
        <dbReference type="Google" id="ProtNLM"/>
    </source>
</evidence>
<protein>
    <recommendedName>
        <fullName evidence="3">S-adenosyl-L-methionine-dependent methyltransferase</fullName>
    </recommendedName>
</protein>
<organism evidence="1 2">
    <name type="scientific">Dothidotthia symphoricarpi CBS 119687</name>
    <dbReference type="NCBI Taxonomy" id="1392245"/>
    <lineage>
        <taxon>Eukaryota</taxon>
        <taxon>Fungi</taxon>
        <taxon>Dikarya</taxon>
        <taxon>Ascomycota</taxon>
        <taxon>Pezizomycotina</taxon>
        <taxon>Dothideomycetes</taxon>
        <taxon>Pleosporomycetidae</taxon>
        <taxon>Pleosporales</taxon>
        <taxon>Dothidotthiaceae</taxon>
        <taxon>Dothidotthia</taxon>
    </lineage>
</organism>
<gene>
    <name evidence="1" type="ORF">P153DRAFT_266877</name>
</gene>
<sequence length="166" mass="18051">LPALSQRPTLYSGCCLALSAPLLDRLRTLLPSPPDLTLSIGSGYGLLEACLIAEPHFLRVVGVEVAPSSNIHLPAANHRSVYGTRSLEPLATEAVAWLFVYPRRVGLINEYIAEHGKGKLETIVWMGPNADWGDYKGCFAGWHVHVQSAAEIGGRAWELVAVAKRR</sequence>
<proteinExistence type="predicted"/>
<dbReference type="EMBL" id="ML977507">
    <property type="protein sequence ID" value="KAF2128758.1"/>
    <property type="molecule type" value="Genomic_DNA"/>
</dbReference>
<dbReference type="GeneID" id="54403305"/>
<feature type="non-terminal residue" evidence="1">
    <location>
        <position position="1"/>
    </location>
</feature>
<name>A0A6A6ACW6_9PLEO</name>
<dbReference type="OrthoDB" id="2151982at2759"/>
<dbReference type="Proteomes" id="UP000799771">
    <property type="component" value="Unassembled WGS sequence"/>
</dbReference>
<accession>A0A6A6ACW6</accession>
<evidence type="ECO:0000313" key="2">
    <source>
        <dbReference type="Proteomes" id="UP000799771"/>
    </source>
</evidence>
<dbReference type="RefSeq" id="XP_033523147.1">
    <property type="nucleotide sequence ID" value="XM_033662873.1"/>
</dbReference>